<keyword evidence="11" id="KW-1185">Reference proteome</keyword>
<dbReference type="RefSeq" id="WP_377334304.1">
    <property type="nucleotide sequence ID" value="NZ_JBHSGB010000010.1"/>
</dbReference>
<comment type="caution">
    <text evidence="10">The sequence shown here is derived from an EMBL/GenBank/DDBJ whole genome shotgun (WGS) entry which is preliminary data.</text>
</comment>
<dbReference type="PANTHER" id="PTHR32089:SF112">
    <property type="entry name" value="LYSOZYME-LIKE PROTEIN-RELATED"/>
    <property type="match status" value="1"/>
</dbReference>
<feature type="domain" description="Methyl-accepting transducer" evidence="8">
    <location>
        <begin position="265"/>
        <end position="501"/>
    </location>
</feature>
<comment type="subcellular location">
    <subcellularLocation>
        <location evidence="1">Membrane</location>
    </subcellularLocation>
</comment>
<protein>
    <submittedName>
        <fullName evidence="10">Methyl-accepting chemotaxis protein</fullName>
    </submittedName>
</protein>
<evidence type="ECO:0000256" key="7">
    <source>
        <dbReference type="SAM" id="Phobius"/>
    </source>
</evidence>
<dbReference type="Gene3D" id="1.10.287.950">
    <property type="entry name" value="Methyl-accepting chemotaxis protein"/>
    <property type="match status" value="1"/>
</dbReference>
<dbReference type="InterPro" id="IPR004089">
    <property type="entry name" value="MCPsignal_dom"/>
</dbReference>
<sequence>MLKHLSLLKKIWLIIAIAILAFLIVLSSSIYFTARNAGNIDLLKDKMYDSAKLASQTVVEFNAVEEFFTQAVSLSDPDILATAQTTRERVLANLTKLKQLDTANTSQLSTLEQLFTDYAAAANAIAQSMIDGTLDLAEAPKKVQEKTGLYEKSKAAFETYGEQTDHNFQQILADLDESSARSVTIIIFSGGILLLVMAAVGHMIGRSISLSAKDLSTSLEVLASGKGSLSSRLACTSNDEFGDVARHFNDFIALLQNSFVSIAHLVDPLSRTADQLTEGMRELDRMTGQQKNDADTVSHSMEEMQSSVGDISQSAVAASSSANDASHLAKSGLQKTTTSVQASKALASEIAQTSQVITELAQQTQEVGGILKSINDIADQTNLLALNAAIEAARAGEQGRGFAVVADEVRLLSSRTAASVTTIRELLAKLTQNVDSAVKLMDQAVNKAHDSAELTSEAGGSIEQIHQEIDKINLLNAQIATATEEQTMVASQVLDNTHQMAASFSRTIEVQQTVAHISDQLRHLAGDLHQVASKFKE</sequence>
<keyword evidence="2 4" id="KW-0807">Transducer</keyword>
<dbReference type="EMBL" id="JBHSGB010000010">
    <property type="protein sequence ID" value="MFC4655822.1"/>
    <property type="molecule type" value="Genomic_DNA"/>
</dbReference>
<dbReference type="PANTHER" id="PTHR32089">
    <property type="entry name" value="METHYL-ACCEPTING CHEMOTAXIS PROTEIN MCPB"/>
    <property type="match status" value="1"/>
</dbReference>
<proteinExistence type="inferred from homology"/>
<evidence type="ECO:0000256" key="4">
    <source>
        <dbReference type="PROSITE-ProRule" id="PRU00284"/>
    </source>
</evidence>
<dbReference type="Proteomes" id="UP001595962">
    <property type="component" value="Unassembled WGS sequence"/>
</dbReference>
<reference evidence="11" key="1">
    <citation type="journal article" date="2019" name="Int. J. Syst. Evol. Microbiol.">
        <title>The Global Catalogue of Microorganisms (GCM) 10K type strain sequencing project: providing services to taxonomists for standard genome sequencing and annotation.</title>
        <authorList>
            <consortium name="The Broad Institute Genomics Platform"/>
            <consortium name="The Broad Institute Genome Sequencing Center for Infectious Disease"/>
            <person name="Wu L."/>
            <person name="Ma J."/>
        </authorList>
    </citation>
    <scope>NUCLEOTIDE SEQUENCE [LARGE SCALE GENOMIC DNA]</scope>
    <source>
        <strain evidence="11">DT28</strain>
    </source>
</reference>
<feature type="transmembrane region" description="Helical" evidence="7">
    <location>
        <begin position="12"/>
        <end position="34"/>
    </location>
</feature>
<feature type="coiled-coil region" evidence="5">
    <location>
        <begin position="427"/>
        <end position="485"/>
    </location>
</feature>
<evidence type="ECO:0000313" key="10">
    <source>
        <dbReference type="EMBL" id="MFC4655822.1"/>
    </source>
</evidence>
<dbReference type="CDD" id="cd06225">
    <property type="entry name" value="HAMP"/>
    <property type="match status" value="1"/>
</dbReference>
<evidence type="ECO:0000259" key="9">
    <source>
        <dbReference type="PROSITE" id="PS50885"/>
    </source>
</evidence>
<feature type="domain" description="HAMP" evidence="9">
    <location>
        <begin position="206"/>
        <end position="260"/>
    </location>
</feature>
<dbReference type="SUPFAM" id="SSF58104">
    <property type="entry name" value="Methyl-accepting chemotaxis protein (MCP) signaling domain"/>
    <property type="match status" value="1"/>
</dbReference>
<evidence type="ECO:0000259" key="8">
    <source>
        <dbReference type="PROSITE" id="PS50111"/>
    </source>
</evidence>
<dbReference type="PROSITE" id="PS50111">
    <property type="entry name" value="CHEMOTAXIS_TRANSDUC_2"/>
    <property type="match status" value="1"/>
</dbReference>
<feature type="transmembrane region" description="Helical" evidence="7">
    <location>
        <begin position="183"/>
        <end position="204"/>
    </location>
</feature>
<comment type="similarity">
    <text evidence="3">Belongs to the methyl-accepting chemotaxis (MCP) protein family.</text>
</comment>
<dbReference type="PRINTS" id="PR00260">
    <property type="entry name" value="CHEMTRNSDUCR"/>
</dbReference>
<evidence type="ECO:0000256" key="6">
    <source>
        <dbReference type="SAM" id="MobiDB-lite"/>
    </source>
</evidence>
<dbReference type="PROSITE" id="PS50885">
    <property type="entry name" value="HAMP"/>
    <property type="match status" value="1"/>
</dbReference>
<organism evidence="10 11">
    <name type="scientific">Rheinheimera marina</name>
    <dbReference type="NCBI Taxonomy" id="1774958"/>
    <lineage>
        <taxon>Bacteria</taxon>
        <taxon>Pseudomonadati</taxon>
        <taxon>Pseudomonadota</taxon>
        <taxon>Gammaproteobacteria</taxon>
        <taxon>Chromatiales</taxon>
        <taxon>Chromatiaceae</taxon>
        <taxon>Rheinheimera</taxon>
    </lineage>
</organism>
<gene>
    <name evidence="10" type="ORF">ACFO3I_12475</name>
</gene>
<name>A0ABV9JNG8_9GAMM</name>
<evidence type="ECO:0000256" key="1">
    <source>
        <dbReference type="ARBA" id="ARBA00004370"/>
    </source>
</evidence>
<keyword evidence="5" id="KW-0175">Coiled coil</keyword>
<keyword evidence="7" id="KW-0812">Transmembrane</keyword>
<keyword evidence="7" id="KW-1133">Transmembrane helix</keyword>
<accession>A0ABV9JNG8</accession>
<feature type="region of interest" description="Disordered" evidence="6">
    <location>
        <begin position="284"/>
        <end position="315"/>
    </location>
</feature>
<dbReference type="InterPro" id="IPR003660">
    <property type="entry name" value="HAMP_dom"/>
</dbReference>
<dbReference type="InterPro" id="IPR004090">
    <property type="entry name" value="Chemotax_Me-accpt_rcpt"/>
</dbReference>
<dbReference type="Pfam" id="PF00015">
    <property type="entry name" value="MCPsignal"/>
    <property type="match status" value="1"/>
</dbReference>
<evidence type="ECO:0000256" key="2">
    <source>
        <dbReference type="ARBA" id="ARBA00023224"/>
    </source>
</evidence>
<dbReference type="SMART" id="SM00304">
    <property type="entry name" value="HAMP"/>
    <property type="match status" value="1"/>
</dbReference>
<feature type="compositionally biased region" description="Basic and acidic residues" evidence="6">
    <location>
        <begin position="292"/>
        <end position="302"/>
    </location>
</feature>
<evidence type="ECO:0000256" key="3">
    <source>
        <dbReference type="ARBA" id="ARBA00029447"/>
    </source>
</evidence>
<dbReference type="Pfam" id="PF00672">
    <property type="entry name" value="HAMP"/>
    <property type="match status" value="1"/>
</dbReference>
<dbReference type="SMART" id="SM00283">
    <property type="entry name" value="MA"/>
    <property type="match status" value="1"/>
</dbReference>
<evidence type="ECO:0000256" key="5">
    <source>
        <dbReference type="SAM" id="Coils"/>
    </source>
</evidence>
<keyword evidence="7" id="KW-0472">Membrane</keyword>
<evidence type="ECO:0000313" key="11">
    <source>
        <dbReference type="Proteomes" id="UP001595962"/>
    </source>
</evidence>